<dbReference type="InterPro" id="IPR050914">
    <property type="entry name" value="snRNP_SmB/NAA38-like"/>
</dbReference>
<protein>
    <recommendedName>
        <fullName evidence="5">LSM domain-containing protein</fullName>
    </recommendedName>
</protein>
<dbReference type="EMBL" id="JAHFXF010000204">
    <property type="protein sequence ID" value="KAG9693136.1"/>
    <property type="molecule type" value="Genomic_DNA"/>
</dbReference>
<comment type="caution">
    <text evidence="1">The sequence shown here is derived from an EMBL/GenBank/DDBJ whole genome shotgun (WGS) entry which is preliminary data.</text>
</comment>
<reference evidence="1" key="1">
    <citation type="journal article" date="2021" name="J Fungi (Basel)">
        <title>Virulence traits and population genomics of the black yeast Aureobasidium melanogenum.</title>
        <authorList>
            <person name="Cernosa A."/>
            <person name="Sun X."/>
            <person name="Gostincar C."/>
            <person name="Fang C."/>
            <person name="Gunde-Cimerman N."/>
            <person name="Song Z."/>
        </authorList>
    </citation>
    <scope>NUCLEOTIDE SEQUENCE</scope>
    <source>
        <strain evidence="2">EXF-9298</strain>
        <strain evidence="1">EXF-9911</strain>
    </source>
</reference>
<dbReference type="PANTHER" id="PTHR10701">
    <property type="entry name" value="SMALL NUCLEAR RIBONUCLEOPROTEIN-ASSOCIATED PROTEIN B AND N"/>
    <property type="match status" value="1"/>
</dbReference>
<dbReference type="SUPFAM" id="SSF50182">
    <property type="entry name" value="Sm-like ribonucleoproteins"/>
    <property type="match status" value="1"/>
</dbReference>
<evidence type="ECO:0000313" key="4">
    <source>
        <dbReference type="Proteomes" id="UP000779574"/>
    </source>
</evidence>
<dbReference type="InterPro" id="IPR010920">
    <property type="entry name" value="LSM_dom_sf"/>
</dbReference>
<proteinExistence type="predicted"/>
<name>A0A9P8ELM9_AURME</name>
<evidence type="ECO:0000313" key="1">
    <source>
        <dbReference type="EMBL" id="KAG9693136.1"/>
    </source>
</evidence>
<dbReference type="CDD" id="cd06168">
    <property type="entry name" value="LSMD1"/>
    <property type="match status" value="1"/>
</dbReference>
<dbReference type="InterPro" id="IPR034110">
    <property type="entry name" value="LSMD1_Sm"/>
</dbReference>
<dbReference type="GO" id="GO:0031417">
    <property type="term" value="C:NatC complex"/>
    <property type="evidence" value="ECO:0007669"/>
    <property type="project" value="InterPro"/>
</dbReference>
<feature type="non-terminal residue" evidence="1">
    <location>
        <position position="117"/>
    </location>
</feature>
<sequence length="117" mass="13191">MDRSNAEATEYLTSLLNKTLRIHTTDSRIFVGTMKCTDQVCPLSPLPPLLLTKVKERNIILSLTHEYRQPPSSVVEDAAYQMQLKGDTGNVKVDMVKRFVGLVVVPGRYITKIEVEE</sequence>
<dbReference type="PANTHER" id="PTHR10701:SF5">
    <property type="entry name" value="N-ALPHA-ACETYLTRANSFERASE 38, NATC AUXILIARY SUBUNIT"/>
    <property type="match status" value="1"/>
</dbReference>
<dbReference type="Gene3D" id="2.30.30.100">
    <property type="match status" value="1"/>
</dbReference>
<dbReference type="Proteomes" id="UP000779574">
    <property type="component" value="Unassembled WGS sequence"/>
</dbReference>
<keyword evidence="3" id="KW-1185">Reference proteome</keyword>
<dbReference type="Proteomes" id="UP000729357">
    <property type="component" value="Unassembled WGS sequence"/>
</dbReference>
<accession>A0A9P8ELM9</accession>
<dbReference type="AlphaFoldDB" id="A0A9P8ELM9"/>
<dbReference type="EMBL" id="JAHFXS010001727">
    <property type="protein sequence ID" value="KAG9975879.1"/>
    <property type="molecule type" value="Genomic_DNA"/>
</dbReference>
<evidence type="ECO:0000313" key="3">
    <source>
        <dbReference type="Proteomes" id="UP000729357"/>
    </source>
</evidence>
<reference evidence="1" key="2">
    <citation type="submission" date="2021-08" db="EMBL/GenBank/DDBJ databases">
        <authorList>
            <person name="Gostincar C."/>
            <person name="Sun X."/>
            <person name="Song Z."/>
            <person name="Gunde-Cimerman N."/>
        </authorList>
    </citation>
    <scope>NUCLEOTIDE SEQUENCE</scope>
    <source>
        <strain evidence="2">EXF-9298</strain>
        <strain evidence="1">EXF-9911</strain>
    </source>
</reference>
<evidence type="ECO:0000313" key="2">
    <source>
        <dbReference type="EMBL" id="KAG9975879.1"/>
    </source>
</evidence>
<gene>
    <name evidence="1" type="ORF">KCU76_g6183</name>
    <name evidence="2" type="ORF">KCU98_g11075</name>
</gene>
<evidence type="ECO:0008006" key="5">
    <source>
        <dbReference type="Google" id="ProtNLM"/>
    </source>
</evidence>
<organism evidence="1 4">
    <name type="scientific">Aureobasidium melanogenum</name>
    <name type="common">Aureobasidium pullulans var. melanogenum</name>
    <dbReference type="NCBI Taxonomy" id="46634"/>
    <lineage>
        <taxon>Eukaryota</taxon>
        <taxon>Fungi</taxon>
        <taxon>Dikarya</taxon>
        <taxon>Ascomycota</taxon>
        <taxon>Pezizomycotina</taxon>
        <taxon>Dothideomycetes</taxon>
        <taxon>Dothideomycetidae</taxon>
        <taxon>Dothideales</taxon>
        <taxon>Saccotheciaceae</taxon>
        <taxon>Aureobasidium</taxon>
    </lineage>
</organism>